<gene>
    <name evidence="2" type="ORF">KZC51_04200</name>
</gene>
<evidence type="ECO:0000256" key="1">
    <source>
        <dbReference type="SAM" id="Phobius"/>
    </source>
</evidence>
<proteinExistence type="predicted"/>
<dbReference type="Proteomes" id="UP001300096">
    <property type="component" value="Unassembled WGS sequence"/>
</dbReference>
<sequence>MKDATLAQHPDFTLRRSTALTGVFVALALLALLGFVLAITHYGELAQTESVSWRGRSTTALAGIVAPASVGLSAFAAFLFAWLALSNSTRWVRTSTGTKLRGIELVVAGDGAIGDELYRRLSTGDPAQYLPIPVAKKGELRVHIYRADADRRAFITIEQRSGAEPRTWPLIELADRGYVQIKRRNAEDFAKPYVAA</sequence>
<keyword evidence="1" id="KW-0472">Membrane</keyword>
<evidence type="ECO:0000313" key="2">
    <source>
        <dbReference type="EMBL" id="MCK2035331.1"/>
    </source>
</evidence>
<feature type="transmembrane region" description="Helical" evidence="1">
    <location>
        <begin position="60"/>
        <end position="85"/>
    </location>
</feature>
<keyword evidence="1" id="KW-0812">Transmembrane</keyword>
<keyword evidence="3" id="KW-1185">Reference proteome</keyword>
<dbReference type="RefSeq" id="WP_247628759.1">
    <property type="nucleotide sequence ID" value="NZ_JAHWXN010000001.1"/>
</dbReference>
<evidence type="ECO:0000313" key="3">
    <source>
        <dbReference type="Proteomes" id="UP001300096"/>
    </source>
</evidence>
<name>A0ABT0FB94_9MICO</name>
<dbReference type="EMBL" id="JAHWXN010000001">
    <property type="protein sequence ID" value="MCK2035331.1"/>
    <property type="molecule type" value="Genomic_DNA"/>
</dbReference>
<feature type="transmembrane region" description="Helical" evidence="1">
    <location>
        <begin position="20"/>
        <end position="40"/>
    </location>
</feature>
<comment type="caution">
    <text evidence="2">The sequence shown here is derived from an EMBL/GenBank/DDBJ whole genome shotgun (WGS) entry which is preliminary data.</text>
</comment>
<organism evidence="2 3">
    <name type="scientific">Microbacterium croceum</name>
    <dbReference type="NCBI Taxonomy" id="2851645"/>
    <lineage>
        <taxon>Bacteria</taxon>
        <taxon>Bacillati</taxon>
        <taxon>Actinomycetota</taxon>
        <taxon>Actinomycetes</taxon>
        <taxon>Micrococcales</taxon>
        <taxon>Microbacteriaceae</taxon>
        <taxon>Microbacterium</taxon>
    </lineage>
</organism>
<protein>
    <submittedName>
        <fullName evidence="2">Uncharacterized protein</fullName>
    </submittedName>
</protein>
<accession>A0ABT0FB94</accession>
<keyword evidence="1" id="KW-1133">Transmembrane helix</keyword>
<reference evidence="2 3" key="1">
    <citation type="submission" date="2021-06" db="EMBL/GenBank/DDBJ databases">
        <title>Genome-based taxonomic framework of Microbacterium strains isolated from marine environment, the description of four new species and reclassification of four preexisting species.</title>
        <authorList>
            <person name="Lee S.D."/>
            <person name="Kim S.-M."/>
            <person name="Byeon Y.-S."/>
            <person name="Yang H.L."/>
            <person name="Kim I.S."/>
        </authorList>
    </citation>
    <scope>NUCLEOTIDE SEQUENCE [LARGE SCALE GENOMIC DNA]</scope>
    <source>
        <strain evidence="2 3">SSW1-49</strain>
    </source>
</reference>